<dbReference type="EMBL" id="GBXM01007012">
    <property type="protein sequence ID" value="JAI01566.1"/>
    <property type="molecule type" value="Transcribed_RNA"/>
</dbReference>
<protein>
    <submittedName>
        <fullName evidence="1">Uncharacterized protein</fullName>
    </submittedName>
</protein>
<evidence type="ECO:0000313" key="1">
    <source>
        <dbReference type="EMBL" id="JAI01566.1"/>
    </source>
</evidence>
<dbReference type="AlphaFoldDB" id="A0A0E9XIA7"/>
<sequence length="29" mass="3375">MHSYPAVLYTLYVSTTDRAFCLLCRTMSM</sequence>
<accession>A0A0E9XIA7</accession>
<reference evidence="1" key="2">
    <citation type="journal article" date="2015" name="Fish Shellfish Immunol.">
        <title>Early steps in the European eel (Anguilla anguilla)-Vibrio vulnificus interaction in the gills: Role of the RtxA13 toxin.</title>
        <authorList>
            <person name="Callol A."/>
            <person name="Pajuelo D."/>
            <person name="Ebbesson L."/>
            <person name="Teles M."/>
            <person name="MacKenzie S."/>
            <person name="Amaro C."/>
        </authorList>
    </citation>
    <scope>NUCLEOTIDE SEQUENCE</scope>
</reference>
<proteinExistence type="predicted"/>
<name>A0A0E9XIA7_ANGAN</name>
<reference evidence="1" key="1">
    <citation type="submission" date="2014-11" db="EMBL/GenBank/DDBJ databases">
        <authorList>
            <person name="Amaro Gonzalez C."/>
        </authorList>
    </citation>
    <scope>NUCLEOTIDE SEQUENCE</scope>
</reference>
<organism evidence="1">
    <name type="scientific">Anguilla anguilla</name>
    <name type="common">European freshwater eel</name>
    <name type="synonym">Muraena anguilla</name>
    <dbReference type="NCBI Taxonomy" id="7936"/>
    <lineage>
        <taxon>Eukaryota</taxon>
        <taxon>Metazoa</taxon>
        <taxon>Chordata</taxon>
        <taxon>Craniata</taxon>
        <taxon>Vertebrata</taxon>
        <taxon>Euteleostomi</taxon>
        <taxon>Actinopterygii</taxon>
        <taxon>Neopterygii</taxon>
        <taxon>Teleostei</taxon>
        <taxon>Anguilliformes</taxon>
        <taxon>Anguillidae</taxon>
        <taxon>Anguilla</taxon>
    </lineage>
</organism>